<dbReference type="Gene3D" id="3.30.200.20">
    <property type="entry name" value="Phosphorylase Kinase, domain 1"/>
    <property type="match status" value="1"/>
</dbReference>
<keyword evidence="5" id="KW-0067">ATP-binding</keyword>
<gene>
    <name evidence="7" type="ORF">CXG81DRAFT_10118</name>
</gene>
<dbReference type="InterPro" id="IPR011009">
    <property type="entry name" value="Kinase-like_dom_sf"/>
</dbReference>
<reference evidence="8" key="1">
    <citation type="journal article" date="2018" name="Nat. Microbiol.">
        <title>Leveraging single-cell genomics to expand the fungal tree of life.</title>
        <authorList>
            <person name="Ahrendt S.R."/>
            <person name="Quandt C.A."/>
            <person name="Ciobanu D."/>
            <person name="Clum A."/>
            <person name="Salamov A."/>
            <person name="Andreopoulos B."/>
            <person name="Cheng J.F."/>
            <person name="Woyke T."/>
            <person name="Pelin A."/>
            <person name="Henrissat B."/>
            <person name="Reynolds N.K."/>
            <person name="Benny G.L."/>
            <person name="Smith M.E."/>
            <person name="James T.Y."/>
            <person name="Grigoriev I.V."/>
        </authorList>
    </citation>
    <scope>NUCLEOTIDE SEQUENCE [LARGE SCALE GENOMIC DNA]</scope>
    <source>
        <strain evidence="8">ATCC 52028</strain>
    </source>
</reference>
<evidence type="ECO:0000256" key="5">
    <source>
        <dbReference type="ARBA" id="ARBA00022840"/>
    </source>
</evidence>
<protein>
    <recommendedName>
        <fullName evidence="6">Protein kinase domain-containing protein</fullName>
    </recommendedName>
</protein>
<dbReference type="OrthoDB" id="9332038at2759"/>
<dbReference type="PROSITE" id="PS00108">
    <property type="entry name" value="PROTEIN_KINASE_ST"/>
    <property type="match status" value="1"/>
</dbReference>
<dbReference type="GO" id="GO:0005524">
    <property type="term" value="F:ATP binding"/>
    <property type="evidence" value="ECO:0007669"/>
    <property type="project" value="UniProtKB-KW"/>
</dbReference>
<keyword evidence="4" id="KW-0418">Kinase</keyword>
<evidence type="ECO:0000256" key="1">
    <source>
        <dbReference type="ARBA" id="ARBA00022527"/>
    </source>
</evidence>
<feature type="domain" description="Protein kinase" evidence="6">
    <location>
        <begin position="53"/>
        <end position="391"/>
    </location>
</feature>
<dbReference type="PANTHER" id="PTHR24058">
    <property type="entry name" value="DUAL SPECIFICITY PROTEIN KINASE"/>
    <property type="match status" value="1"/>
</dbReference>
<dbReference type="InterPro" id="IPR050494">
    <property type="entry name" value="Ser_Thr_dual-spec_kinase"/>
</dbReference>
<dbReference type="InterPro" id="IPR000719">
    <property type="entry name" value="Prot_kinase_dom"/>
</dbReference>
<dbReference type="PANTHER" id="PTHR24058:SF103">
    <property type="entry name" value="SERINE_THREONINE-PROTEIN KINASE PRP4 HOMOLOG"/>
    <property type="match status" value="1"/>
</dbReference>
<dbReference type="SUPFAM" id="SSF56112">
    <property type="entry name" value="Protein kinase-like (PK-like)"/>
    <property type="match status" value="1"/>
</dbReference>
<dbReference type="Pfam" id="PF00069">
    <property type="entry name" value="Pkinase"/>
    <property type="match status" value="1"/>
</dbReference>
<keyword evidence="8" id="KW-1185">Reference proteome</keyword>
<dbReference type="AlphaFoldDB" id="A0A4P9XC37"/>
<evidence type="ECO:0000313" key="7">
    <source>
        <dbReference type="EMBL" id="RKP02997.1"/>
    </source>
</evidence>
<keyword evidence="1" id="KW-0723">Serine/threonine-protein kinase</keyword>
<name>A0A4P9XC37_9FUNG</name>
<keyword evidence="3" id="KW-0547">Nucleotide-binding</keyword>
<evidence type="ECO:0000256" key="3">
    <source>
        <dbReference type="ARBA" id="ARBA00022741"/>
    </source>
</evidence>
<accession>A0A4P9XC37</accession>
<evidence type="ECO:0000259" key="6">
    <source>
        <dbReference type="PROSITE" id="PS50011"/>
    </source>
</evidence>
<dbReference type="InterPro" id="IPR008271">
    <property type="entry name" value="Ser/Thr_kinase_AS"/>
</dbReference>
<dbReference type="Proteomes" id="UP000274922">
    <property type="component" value="Unassembled WGS sequence"/>
</dbReference>
<organism evidence="7 8">
    <name type="scientific">Caulochytrium protostelioides</name>
    <dbReference type="NCBI Taxonomy" id="1555241"/>
    <lineage>
        <taxon>Eukaryota</taxon>
        <taxon>Fungi</taxon>
        <taxon>Fungi incertae sedis</taxon>
        <taxon>Chytridiomycota</taxon>
        <taxon>Chytridiomycota incertae sedis</taxon>
        <taxon>Chytridiomycetes</taxon>
        <taxon>Caulochytriales</taxon>
        <taxon>Caulochytriaceae</taxon>
        <taxon>Caulochytrium</taxon>
    </lineage>
</organism>
<dbReference type="EMBL" id="ML014131">
    <property type="protein sequence ID" value="RKP02997.1"/>
    <property type="molecule type" value="Genomic_DNA"/>
</dbReference>
<evidence type="ECO:0000313" key="8">
    <source>
        <dbReference type="Proteomes" id="UP000274922"/>
    </source>
</evidence>
<dbReference type="Gene3D" id="1.10.510.10">
    <property type="entry name" value="Transferase(Phosphotransferase) domain 1"/>
    <property type="match status" value="1"/>
</dbReference>
<keyword evidence="2" id="KW-0808">Transferase</keyword>
<dbReference type="SMART" id="SM00220">
    <property type="entry name" value="S_TKc"/>
    <property type="match status" value="1"/>
</dbReference>
<dbReference type="STRING" id="1555241.A0A4P9XC37"/>
<sequence length="405" mass="43592">MFAPTLALEDAGEGDGRVAAAGAGPPQADLRENWDDAEGYYVTVVGEVLDGRYRVTAPLGKGVFSTVVRARREPSADPADDAAIAAPVDVAIKIVRRNDLMQAAAEHEIKVLETLGRADPRGERHVARLLASFWHKQHRCLVFEAMHTDLRAVLRDHGAGRGLRLETVAVMARHLFLALGLLRDCGYVHLDIKPDNVLLAADRQSVVLADLGSATDVPQQAATPYLASRFYRAPEVILGHDPSAAVDTWAAGCTLAELATGQILFAGRDNNDMLFRIMQTLGKVPHRLIRRGPTAAVSAHFDGGPALLFRQHTRDRLTGRPVARLLAIAAGPASAADALAARFPHCPSSLNAARTPFERRLWHLVDLVERCLALNPDRRITPAAALAHPFIAGPWAPSASAEASS</sequence>
<evidence type="ECO:0000256" key="2">
    <source>
        <dbReference type="ARBA" id="ARBA00022679"/>
    </source>
</evidence>
<dbReference type="PROSITE" id="PS50011">
    <property type="entry name" value="PROTEIN_KINASE_DOM"/>
    <property type="match status" value="1"/>
</dbReference>
<proteinExistence type="predicted"/>
<evidence type="ECO:0000256" key="4">
    <source>
        <dbReference type="ARBA" id="ARBA00022777"/>
    </source>
</evidence>
<dbReference type="GO" id="GO:0004674">
    <property type="term" value="F:protein serine/threonine kinase activity"/>
    <property type="evidence" value="ECO:0007669"/>
    <property type="project" value="UniProtKB-KW"/>
</dbReference>